<evidence type="ECO:0000259" key="4">
    <source>
        <dbReference type="PROSITE" id="PS50102"/>
    </source>
</evidence>
<feature type="domain" description="RRM" evidence="4">
    <location>
        <begin position="87"/>
        <end position="165"/>
    </location>
</feature>
<dbReference type="PANTHER" id="PTHR19965">
    <property type="entry name" value="RNA AND EXPORT FACTOR BINDING PROTEIN"/>
    <property type="match status" value="1"/>
</dbReference>
<name>A0A238FJ29_9BASI</name>
<dbReference type="EMBL" id="FMSP01000009">
    <property type="protein sequence ID" value="SCV72799.1"/>
    <property type="molecule type" value="Genomic_DNA"/>
</dbReference>
<dbReference type="SMART" id="SM01218">
    <property type="entry name" value="FoP_duplication"/>
    <property type="match status" value="1"/>
</dbReference>
<feature type="compositionally biased region" description="Polar residues" evidence="3">
    <location>
        <begin position="285"/>
        <end position="296"/>
    </location>
</feature>
<evidence type="ECO:0000256" key="1">
    <source>
        <dbReference type="ARBA" id="ARBA00022884"/>
    </source>
</evidence>
<dbReference type="InterPro" id="IPR025715">
    <property type="entry name" value="FoP_C"/>
</dbReference>
<dbReference type="Pfam" id="PF00076">
    <property type="entry name" value="RRM_1"/>
    <property type="match status" value="1"/>
</dbReference>
<dbReference type="Pfam" id="PF13865">
    <property type="entry name" value="FoP_duplication"/>
    <property type="match status" value="1"/>
</dbReference>
<dbReference type="SMART" id="SM00360">
    <property type="entry name" value="RRM"/>
    <property type="match status" value="1"/>
</dbReference>
<dbReference type="GO" id="GO:0005634">
    <property type="term" value="C:nucleus"/>
    <property type="evidence" value="ECO:0007669"/>
    <property type="project" value="TreeGrafter"/>
</dbReference>
<keyword evidence="1 2" id="KW-0694">RNA-binding</keyword>
<reference evidence="6" key="1">
    <citation type="submission" date="2016-09" db="EMBL/GenBank/DDBJ databases">
        <authorList>
            <person name="Jeantristanb JTB J.-T."/>
            <person name="Ricardo R."/>
        </authorList>
    </citation>
    <scope>NUCLEOTIDE SEQUENCE [LARGE SCALE GENOMIC DNA]</scope>
</reference>
<dbReference type="OrthoDB" id="5382468at2759"/>
<protein>
    <submittedName>
        <fullName evidence="5">BQ2448_4336 protein</fullName>
    </submittedName>
</protein>
<dbReference type="PANTHER" id="PTHR19965:SF82">
    <property type="entry name" value="THO COMPLEX SUBUNIT 4"/>
    <property type="match status" value="1"/>
</dbReference>
<dbReference type="InterPro" id="IPR051229">
    <property type="entry name" value="ALYREF_mRNA_export"/>
</dbReference>
<dbReference type="InterPro" id="IPR035979">
    <property type="entry name" value="RBD_domain_sf"/>
</dbReference>
<evidence type="ECO:0000313" key="6">
    <source>
        <dbReference type="Proteomes" id="UP000198372"/>
    </source>
</evidence>
<evidence type="ECO:0000256" key="2">
    <source>
        <dbReference type="PROSITE-ProRule" id="PRU00176"/>
    </source>
</evidence>
<keyword evidence="6" id="KW-1185">Reference proteome</keyword>
<gene>
    <name evidence="5" type="ORF">BQ2448_4336</name>
</gene>
<proteinExistence type="predicted"/>
<feature type="compositionally biased region" description="Basic and acidic residues" evidence="3">
    <location>
        <begin position="262"/>
        <end position="278"/>
    </location>
</feature>
<dbReference type="PROSITE" id="PS50102">
    <property type="entry name" value="RRM"/>
    <property type="match status" value="1"/>
</dbReference>
<feature type="region of interest" description="Disordered" evidence="3">
    <location>
        <begin position="197"/>
        <end position="296"/>
    </location>
</feature>
<dbReference type="GO" id="GO:0003729">
    <property type="term" value="F:mRNA binding"/>
    <property type="evidence" value="ECO:0007669"/>
    <property type="project" value="TreeGrafter"/>
</dbReference>
<feature type="region of interest" description="Disordered" evidence="3">
    <location>
        <begin position="1"/>
        <end position="53"/>
    </location>
</feature>
<accession>A0A238FJ29</accession>
<evidence type="ECO:0000313" key="5">
    <source>
        <dbReference type="EMBL" id="SCV72799.1"/>
    </source>
</evidence>
<dbReference type="Gene3D" id="3.30.70.330">
    <property type="match status" value="1"/>
</dbReference>
<dbReference type="InterPro" id="IPR000504">
    <property type="entry name" value="RRM_dom"/>
</dbReference>
<sequence length="296" mass="32324">MSSLLSRTLEDVKEQAHGQPRNGSNSNNRPRRSDTASAARHSPYARPRDDEAWSHDMYERKLAPTAHTHVDPFAGQRRGHGHGVPSAKLKITNVNYEISERELKALFGQIGPISAGPMIVFDASGRSTGVAFVTYSDEKSAEEALHAFQGAPCKGDKIHLEYDYFLDNKFTRGKAAPGTLLARLDDDKWKRSKDDMVRYAPPSARLDHPSNRYARGPGAHSSSHREDRGSNGSSSSSRGARGVGASRGGRGGAAGSGGVRAPRREPKTVDDLDRELDSYLKQADSEPQSQVSRDFE</sequence>
<dbReference type="STRING" id="269621.A0A238FJ29"/>
<feature type="compositionally biased region" description="Low complexity" evidence="3">
    <location>
        <begin position="230"/>
        <end position="240"/>
    </location>
</feature>
<dbReference type="AlphaFoldDB" id="A0A238FJ29"/>
<organism evidence="5 6">
    <name type="scientific">Microbotryum intermedium</name>
    <dbReference type="NCBI Taxonomy" id="269621"/>
    <lineage>
        <taxon>Eukaryota</taxon>
        <taxon>Fungi</taxon>
        <taxon>Dikarya</taxon>
        <taxon>Basidiomycota</taxon>
        <taxon>Pucciniomycotina</taxon>
        <taxon>Microbotryomycetes</taxon>
        <taxon>Microbotryales</taxon>
        <taxon>Microbotryaceae</taxon>
        <taxon>Microbotryum</taxon>
    </lineage>
</organism>
<evidence type="ECO:0000256" key="3">
    <source>
        <dbReference type="SAM" id="MobiDB-lite"/>
    </source>
</evidence>
<dbReference type="InterPro" id="IPR012677">
    <property type="entry name" value="Nucleotide-bd_a/b_plait_sf"/>
</dbReference>
<feature type="compositionally biased region" description="Gly residues" evidence="3">
    <location>
        <begin position="241"/>
        <end position="258"/>
    </location>
</feature>
<dbReference type="Proteomes" id="UP000198372">
    <property type="component" value="Unassembled WGS sequence"/>
</dbReference>
<dbReference type="SUPFAM" id="SSF54928">
    <property type="entry name" value="RNA-binding domain, RBD"/>
    <property type="match status" value="1"/>
</dbReference>